<feature type="domain" description="RecA-like C-terminal" evidence="7">
    <location>
        <begin position="277"/>
        <end position="327"/>
    </location>
</feature>
<dbReference type="SUPFAM" id="SSF52540">
    <property type="entry name" value="P-loop containing nucleoside triphosphate hydrolases"/>
    <property type="match status" value="1"/>
</dbReference>
<dbReference type="Pfam" id="PF00154">
    <property type="entry name" value="RecA_N"/>
    <property type="match status" value="1"/>
</dbReference>
<evidence type="ECO:0000256" key="1">
    <source>
        <dbReference type="ARBA" id="ARBA00009391"/>
    </source>
</evidence>
<dbReference type="InterPro" id="IPR023400">
    <property type="entry name" value="RecA_C_sf"/>
</dbReference>
<dbReference type="PANTHER" id="PTHR45900:SF1">
    <property type="entry name" value="MITOCHONDRIAL DNA REPAIR PROTEIN RECA HOMOLOG-RELATED"/>
    <property type="match status" value="1"/>
</dbReference>
<keyword evidence="4" id="KW-0238">DNA-binding</keyword>
<dbReference type="InterPro" id="IPR027417">
    <property type="entry name" value="P-loop_NTPase"/>
</dbReference>
<dbReference type="SUPFAM" id="SSF54752">
    <property type="entry name" value="RecA protein, C-terminal domain"/>
    <property type="match status" value="1"/>
</dbReference>
<evidence type="ECO:0000259" key="7">
    <source>
        <dbReference type="Pfam" id="PF21096"/>
    </source>
</evidence>
<keyword evidence="5" id="KW-0233">DNA recombination</keyword>
<dbReference type="Pfam" id="PF21096">
    <property type="entry name" value="RecA_C"/>
    <property type="match status" value="1"/>
</dbReference>
<evidence type="ECO:0000259" key="6">
    <source>
        <dbReference type="Pfam" id="PF00154"/>
    </source>
</evidence>
<keyword evidence="9" id="KW-1185">Reference proteome</keyword>
<dbReference type="GO" id="GO:0005524">
    <property type="term" value="F:ATP binding"/>
    <property type="evidence" value="ECO:0007669"/>
    <property type="project" value="UniProtKB-KW"/>
</dbReference>
<keyword evidence="2" id="KW-0547">Nucleotide-binding</keyword>
<dbReference type="GO" id="GO:0003697">
    <property type="term" value="F:single-stranded DNA binding"/>
    <property type="evidence" value="ECO:0007669"/>
    <property type="project" value="InterPro"/>
</dbReference>
<dbReference type="GO" id="GO:0006281">
    <property type="term" value="P:DNA repair"/>
    <property type="evidence" value="ECO:0007669"/>
    <property type="project" value="InterPro"/>
</dbReference>
<organism evidence="8 9">
    <name type="scientific">Streptomyces phage BillNye</name>
    <dbReference type="NCBI Taxonomy" id="2079426"/>
    <lineage>
        <taxon>Viruses</taxon>
        <taxon>Duplodnaviria</taxon>
        <taxon>Heunggongvirae</taxon>
        <taxon>Uroviricota</taxon>
        <taxon>Caudoviricetes</taxon>
        <taxon>Stanwilliamsviridae</taxon>
        <taxon>Loccivirinae</taxon>
        <taxon>Wilnyevirus</taxon>
        <taxon>Wilnyevirus billnye</taxon>
    </lineage>
</organism>
<protein>
    <submittedName>
        <fullName evidence="8">RecA-like DNA recombinase</fullName>
    </submittedName>
</protein>
<proteinExistence type="inferred from homology"/>
<dbReference type="OrthoDB" id="5186at10239"/>
<dbReference type="InterPro" id="IPR049428">
    <property type="entry name" value="RecA-like_N"/>
</dbReference>
<name>A0A2L1IVP8_9CAUD</name>
<dbReference type="Gene3D" id="3.30.250.10">
    <property type="entry name" value="RecA protein, C-terminal domain"/>
    <property type="match status" value="1"/>
</dbReference>
<evidence type="ECO:0000256" key="2">
    <source>
        <dbReference type="ARBA" id="ARBA00022741"/>
    </source>
</evidence>
<comment type="similarity">
    <text evidence="1">Belongs to the RecA family.</text>
</comment>
<feature type="domain" description="RecA-like N-terminal" evidence="6">
    <location>
        <begin position="17"/>
        <end position="267"/>
    </location>
</feature>
<gene>
    <name evidence="8" type="ORF">SEA_BILLNYE_60</name>
</gene>
<dbReference type="InterPro" id="IPR013765">
    <property type="entry name" value="DNA_recomb/repair_RecA"/>
</dbReference>
<evidence type="ECO:0000256" key="3">
    <source>
        <dbReference type="ARBA" id="ARBA00022840"/>
    </source>
</evidence>
<sequence length="341" mass="37132">MALEDFLSKLDPKTAKRLKTAQQIELVKFPVASSGLTHALGGGIGAGRITLVYGNTSSGKSVLMMQTIGLLQKQGKVCAWVDVEGTYEKSFGAKLGIDNDELILIQKKSFGGITDEIMPLIRAGIDMVVIDSISDALPEVFVDKDGEAVEFDKMKQLGAHAKSCTMMVNAIHYENDRTAVVLISQTTTKIEQTYVKQVPHGGQKVPFASSQIIKLTSSNTEGQQIMGNSYVGDLVIEAPIGRKVEYYVEKNKLGPQSRKGKYDLYYAGDFVGIDAVGEVVDTAEAFGIVTKKGAWYTVEEKQYQGRPKVIATLREDEALLNTLKGRISLVLTGELPETDEV</sequence>
<dbReference type="Gene3D" id="3.40.50.300">
    <property type="entry name" value="P-loop containing nucleotide triphosphate hydrolases"/>
    <property type="match status" value="1"/>
</dbReference>
<dbReference type="Proteomes" id="UP000241925">
    <property type="component" value="Segment"/>
</dbReference>
<accession>A0A2L1IVP8</accession>
<evidence type="ECO:0000256" key="5">
    <source>
        <dbReference type="ARBA" id="ARBA00023172"/>
    </source>
</evidence>
<dbReference type="PANTHER" id="PTHR45900">
    <property type="entry name" value="RECA"/>
    <property type="match status" value="1"/>
</dbReference>
<keyword evidence="3" id="KW-0067">ATP-binding</keyword>
<dbReference type="EMBL" id="MG757153">
    <property type="protein sequence ID" value="AVD99262.1"/>
    <property type="molecule type" value="Genomic_DNA"/>
</dbReference>
<evidence type="ECO:0000313" key="8">
    <source>
        <dbReference type="EMBL" id="AVD99262.1"/>
    </source>
</evidence>
<evidence type="ECO:0000256" key="4">
    <source>
        <dbReference type="ARBA" id="ARBA00023125"/>
    </source>
</evidence>
<reference evidence="8 9" key="1">
    <citation type="submission" date="2018-01" db="EMBL/GenBank/DDBJ databases">
        <authorList>
            <person name="Grinwald M.F."/>
            <person name="Tasoff P."/>
            <person name="Simpson K.F."/>
            <person name="Vasser A."/>
            <person name="Shaffer C.D."/>
            <person name="Weston-Hafer K.A."/>
            <person name="Russell D.A."/>
            <person name="Pope W.H."/>
            <person name="Jacobs-Sera D."/>
            <person name="Hendrix R.W."/>
            <person name="Hatfull G.F."/>
        </authorList>
    </citation>
    <scope>NUCLEOTIDE SEQUENCE [LARGE SCALE GENOMIC DNA]</scope>
</reference>
<dbReference type="GO" id="GO:0006310">
    <property type="term" value="P:DNA recombination"/>
    <property type="evidence" value="ECO:0007669"/>
    <property type="project" value="UniProtKB-KW"/>
</dbReference>
<dbReference type="InterPro" id="IPR049261">
    <property type="entry name" value="RecA-like_C"/>
</dbReference>
<dbReference type="PRINTS" id="PR00142">
    <property type="entry name" value="RECA"/>
</dbReference>
<evidence type="ECO:0000313" key="9">
    <source>
        <dbReference type="Proteomes" id="UP000241925"/>
    </source>
</evidence>